<feature type="compositionally biased region" description="Gly residues" evidence="1">
    <location>
        <begin position="346"/>
        <end position="357"/>
    </location>
</feature>
<feature type="compositionally biased region" description="Gly residues" evidence="1">
    <location>
        <begin position="263"/>
        <end position="277"/>
    </location>
</feature>
<feature type="region of interest" description="Disordered" evidence="1">
    <location>
        <begin position="315"/>
        <end position="379"/>
    </location>
</feature>
<evidence type="ECO:0000313" key="3">
    <source>
        <dbReference type="Proteomes" id="UP000501690"/>
    </source>
</evidence>
<reference evidence="2 3" key="1">
    <citation type="submission" date="2019-04" db="EMBL/GenBank/DDBJ databases">
        <title>An improved genome assembly and genetic linkage map for asparagus bean, Vigna unguiculata ssp. sesquipedialis.</title>
        <authorList>
            <person name="Xia Q."/>
            <person name="Zhang R."/>
            <person name="Dong Y."/>
        </authorList>
    </citation>
    <scope>NUCLEOTIDE SEQUENCE [LARGE SCALE GENOMIC DNA]</scope>
    <source>
        <tissue evidence="2">Leaf</tissue>
    </source>
</reference>
<feature type="compositionally biased region" description="Acidic residues" evidence="1">
    <location>
        <begin position="369"/>
        <end position="379"/>
    </location>
</feature>
<accession>A0A4D6MH72</accession>
<name>A0A4D6MH72_VIGUN</name>
<proteinExistence type="predicted"/>
<sequence length="483" mass="51415">MVRVVDTAIQHHNCSSLPLRSLSRSNFSDTYDDYTDPYQAGLRAYGNWKALSFEHIVFVNCKHSVRGHGKYVETEKCVKWDSKGYAYAVGGDLKAEDFEVGCDVKLVAPTSLWTFNNHSYASMHKALAYGFEISWLTLVCQKNPCLEVMCYFDYAIQNRCRRGELDRNQMLRNDYISYRGNEGDRGEHSRDGQGLVRKLGFLRLESSSVRVRIQVWSVIAIEGSSTLWLENAIGDSHSSLERQPSADDNLEYAIVQVNAELGHGGGLSEEEGGNGGEGKADLGGDAEADLGAAVGEDEGGNLGDDEADLGAAVGEDEGQVGGEAKDENRGEDEADLGGEAEAEVGGATGLDEGGNGGEAEAEVGGAAGLDEDGNGGEVEAEVGGAVGLDEDGNGGEVEVDLGGEAEGNLGGAAGLDEVDIEAEVHSWDESDTEDEKFVDIPVNIMGDRNTSDNDVGCIAVEAEIADSKTTNLNNFCCALIRPT</sequence>
<evidence type="ECO:0000313" key="2">
    <source>
        <dbReference type="EMBL" id="QCD99336.1"/>
    </source>
</evidence>
<gene>
    <name evidence="2" type="ORF">DEO72_LG7g617</name>
</gene>
<evidence type="ECO:0000256" key="1">
    <source>
        <dbReference type="SAM" id="MobiDB-lite"/>
    </source>
</evidence>
<dbReference type="EMBL" id="CP039351">
    <property type="protein sequence ID" value="QCD99336.1"/>
    <property type="molecule type" value="Genomic_DNA"/>
</dbReference>
<dbReference type="Proteomes" id="UP000501690">
    <property type="component" value="Linkage Group LG7"/>
</dbReference>
<dbReference type="AlphaFoldDB" id="A0A4D6MH72"/>
<keyword evidence="3" id="KW-1185">Reference proteome</keyword>
<feature type="region of interest" description="Disordered" evidence="1">
    <location>
        <begin position="263"/>
        <end position="285"/>
    </location>
</feature>
<protein>
    <submittedName>
        <fullName evidence="2">Uncharacterized protein</fullName>
    </submittedName>
</protein>
<organism evidence="2 3">
    <name type="scientific">Vigna unguiculata</name>
    <name type="common">Cowpea</name>
    <dbReference type="NCBI Taxonomy" id="3917"/>
    <lineage>
        <taxon>Eukaryota</taxon>
        <taxon>Viridiplantae</taxon>
        <taxon>Streptophyta</taxon>
        <taxon>Embryophyta</taxon>
        <taxon>Tracheophyta</taxon>
        <taxon>Spermatophyta</taxon>
        <taxon>Magnoliopsida</taxon>
        <taxon>eudicotyledons</taxon>
        <taxon>Gunneridae</taxon>
        <taxon>Pentapetalae</taxon>
        <taxon>rosids</taxon>
        <taxon>fabids</taxon>
        <taxon>Fabales</taxon>
        <taxon>Fabaceae</taxon>
        <taxon>Papilionoideae</taxon>
        <taxon>50 kb inversion clade</taxon>
        <taxon>NPAAA clade</taxon>
        <taxon>indigoferoid/millettioid clade</taxon>
        <taxon>Phaseoleae</taxon>
        <taxon>Vigna</taxon>
    </lineage>
</organism>
<feature type="compositionally biased region" description="Acidic residues" evidence="1">
    <location>
        <begin position="329"/>
        <end position="342"/>
    </location>
</feature>